<evidence type="ECO:0000313" key="12">
    <source>
        <dbReference type="Proteomes" id="UP000594834"/>
    </source>
</evidence>
<dbReference type="InterPro" id="IPR001604">
    <property type="entry name" value="Endo_G_ENPP1-like_dom"/>
</dbReference>
<dbReference type="SMART" id="SM00477">
    <property type="entry name" value="NUC"/>
    <property type="match status" value="1"/>
</dbReference>
<dbReference type="EC" id="3.1.30.-" evidence="8"/>
<keyword evidence="12" id="KW-1185">Reference proteome</keyword>
<dbReference type="InterPro" id="IPR018524">
    <property type="entry name" value="DNA/RNA_endonuclease_AS"/>
</dbReference>
<keyword evidence="7" id="KW-0460">Magnesium</keyword>
<dbReference type="InterPro" id="IPR020821">
    <property type="entry name" value="ENPP1-3/EXOG-like_nuc-like"/>
</dbReference>
<evidence type="ECO:0000256" key="2">
    <source>
        <dbReference type="ARBA" id="ARBA00010052"/>
    </source>
</evidence>
<evidence type="ECO:0000256" key="5">
    <source>
        <dbReference type="ARBA" id="ARBA00022759"/>
    </source>
</evidence>
<dbReference type="InterPro" id="IPR040255">
    <property type="entry name" value="Non-specific_endonuclease"/>
</dbReference>
<sequence>MTIKIGYNDEVLPLELVMYLSPSSSSSCTKRWLILPLLLLCCFVSMGATHGEQEIFLGQSNQANAQNLASCSEHFHANTVPQLVGSKGQKLARQSHELCFHGFAVLYSGVSRTPIYAAQHLTRERIHQARSLTRKDNFHEETRLPTHVQAKLNDYRRSGYDRGHLAPNGDMANLSQQFDSFSLANIAPQNGTHNRGLWQQIERDTRNLALKYGELYVITGVAFQGRQIAQIGDGVLVPSHFFKVVYVPSINRAGVYYTPNDDSGTIEHISLSELSTRTGINAMPSLSPQEQSTAFNMPASSDPQQANNDGWDNGWMRLIVMILEFLIGLLR</sequence>
<dbReference type="SUPFAM" id="SSF54060">
    <property type="entry name" value="His-Me finger endonucleases"/>
    <property type="match status" value="1"/>
</dbReference>
<evidence type="ECO:0000259" key="10">
    <source>
        <dbReference type="SMART" id="SM00892"/>
    </source>
</evidence>
<reference evidence="11 12" key="1">
    <citation type="submission" date="2020-12" db="EMBL/GenBank/DDBJ databases">
        <title>FDA dAtabase for Regulatory Grade micrObial Sequences (FDA-ARGOS): Supporting development and validation of Infectious Disease Dx tests.</title>
        <authorList>
            <person name="Sproer C."/>
            <person name="Gronow S."/>
            <person name="Severitt S."/>
            <person name="Schroder I."/>
            <person name="Tallon L."/>
            <person name="Sadzewicz L."/>
            <person name="Zhao X."/>
            <person name="Boylan J."/>
            <person name="Ott S."/>
            <person name="Bowen H."/>
            <person name="Vavikolanu K."/>
            <person name="Mehta A."/>
            <person name="Aluvathingal J."/>
            <person name="Nadendla S."/>
            <person name="Lowell S."/>
            <person name="Myers T."/>
            <person name="Yan Y."/>
            <person name="Sichtig H."/>
        </authorList>
    </citation>
    <scope>NUCLEOTIDE SEQUENCE [LARGE SCALE GENOMIC DNA]</scope>
    <source>
        <strain evidence="11 12">FDAARGOS_869</strain>
    </source>
</reference>
<dbReference type="GO" id="GO:0004519">
    <property type="term" value="F:endonuclease activity"/>
    <property type="evidence" value="ECO:0007669"/>
    <property type="project" value="UniProtKB-KW"/>
</dbReference>
<evidence type="ECO:0000256" key="3">
    <source>
        <dbReference type="ARBA" id="ARBA00022722"/>
    </source>
</evidence>
<dbReference type="InterPro" id="IPR044929">
    <property type="entry name" value="DNA/RNA_non-sp_Endonuclease_sf"/>
</dbReference>
<dbReference type="InterPro" id="IPR044925">
    <property type="entry name" value="His-Me_finger_sf"/>
</dbReference>
<evidence type="ECO:0000256" key="6">
    <source>
        <dbReference type="ARBA" id="ARBA00022801"/>
    </source>
</evidence>
<evidence type="ECO:0000256" key="4">
    <source>
        <dbReference type="ARBA" id="ARBA00022723"/>
    </source>
</evidence>
<evidence type="ECO:0000256" key="1">
    <source>
        <dbReference type="ARBA" id="ARBA00001946"/>
    </source>
</evidence>
<dbReference type="PANTHER" id="PTHR13966">
    <property type="entry name" value="ENDONUCLEASE RELATED"/>
    <property type="match status" value="1"/>
</dbReference>
<dbReference type="PROSITE" id="PS01070">
    <property type="entry name" value="NUCLEASE_NON_SPEC"/>
    <property type="match status" value="1"/>
</dbReference>
<dbReference type="PANTHER" id="PTHR13966:SF5">
    <property type="entry name" value="ENDONUCLEASE G, MITOCHONDRIAL"/>
    <property type="match status" value="1"/>
</dbReference>
<keyword evidence="4 8" id="KW-0479">Metal-binding</keyword>
<keyword evidence="3 8" id="KW-0540">Nuclease</keyword>
<evidence type="ECO:0000256" key="7">
    <source>
        <dbReference type="ARBA" id="ARBA00022842"/>
    </source>
</evidence>
<dbReference type="Pfam" id="PF01223">
    <property type="entry name" value="Endonuclease_NS"/>
    <property type="match status" value="1"/>
</dbReference>
<comment type="similarity">
    <text evidence="2 8">Belongs to the DNA/RNA non-specific endonuclease family.</text>
</comment>
<proteinExistence type="inferred from homology"/>
<accession>A0A7T3BZW0</accession>
<evidence type="ECO:0000313" key="11">
    <source>
        <dbReference type="EMBL" id="QPT44962.1"/>
    </source>
</evidence>
<feature type="domain" description="DNA/RNA non-specific endonuclease/pyrophosphatase/phosphodiesterase" evidence="10">
    <location>
        <begin position="99"/>
        <end position="289"/>
    </location>
</feature>
<keyword evidence="5 8" id="KW-0255">Endonuclease</keyword>
<dbReference type="SMART" id="SM00892">
    <property type="entry name" value="Endonuclease_NS"/>
    <property type="match status" value="1"/>
</dbReference>
<comment type="cofactor">
    <cofactor evidence="1 8">
        <name>Mg(2+)</name>
        <dbReference type="ChEBI" id="CHEBI:18420"/>
    </cofactor>
</comment>
<dbReference type="Proteomes" id="UP000594834">
    <property type="component" value="Chromosome"/>
</dbReference>
<dbReference type="Gene3D" id="3.40.570.10">
    <property type="entry name" value="Extracellular Endonuclease, subunit A"/>
    <property type="match status" value="1"/>
</dbReference>
<protein>
    <recommendedName>
        <fullName evidence="8">Endonuclease</fullName>
        <ecNumber evidence="8">3.1.30.-</ecNumber>
    </recommendedName>
</protein>
<dbReference type="RefSeq" id="WP_197940288.1">
    <property type="nucleotide sequence ID" value="NZ_CP065728.1"/>
</dbReference>
<evidence type="ECO:0000256" key="8">
    <source>
        <dbReference type="RuleBase" id="RU366055"/>
    </source>
</evidence>
<name>A0A7T3BZW0_MORNO</name>
<evidence type="ECO:0000259" key="9">
    <source>
        <dbReference type="SMART" id="SM00477"/>
    </source>
</evidence>
<organism evidence="11 12">
    <name type="scientific">Moraxella nonliquefaciens</name>
    <dbReference type="NCBI Taxonomy" id="478"/>
    <lineage>
        <taxon>Bacteria</taxon>
        <taxon>Pseudomonadati</taxon>
        <taxon>Pseudomonadota</taxon>
        <taxon>Gammaproteobacteria</taxon>
        <taxon>Moraxellales</taxon>
        <taxon>Moraxellaceae</taxon>
        <taxon>Moraxella</taxon>
    </lineage>
</organism>
<keyword evidence="6 8" id="KW-0378">Hydrolase</keyword>
<gene>
    <name evidence="11" type="ORF">I6G26_02750</name>
</gene>
<feature type="domain" description="ENPP1-3/EXOG-like endonuclease/phosphodiesterase" evidence="9">
    <location>
        <begin position="100"/>
        <end position="289"/>
    </location>
</feature>
<dbReference type="EMBL" id="CP065728">
    <property type="protein sequence ID" value="QPT44962.1"/>
    <property type="molecule type" value="Genomic_DNA"/>
</dbReference>
<dbReference type="PROSITE" id="PS51257">
    <property type="entry name" value="PROKAR_LIPOPROTEIN"/>
    <property type="match status" value="1"/>
</dbReference>